<evidence type="ECO:0000256" key="1">
    <source>
        <dbReference type="SAM" id="MobiDB-lite"/>
    </source>
</evidence>
<name>A0AAW1K1T9_POPJA</name>
<dbReference type="EMBL" id="JASPKY010000276">
    <property type="protein sequence ID" value="KAK9711665.1"/>
    <property type="molecule type" value="Genomic_DNA"/>
</dbReference>
<dbReference type="Proteomes" id="UP001458880">
    <property type="component" value="Unassembled WGS sequence"/>
</dbReference>
<dbReference type="Gene3D" id="2.60.40.2140">
    <property type="entry name" value="Beta-1,3-glucan-recognition protein, N-terminal domain"/>
    <property type="match status" value="1"/>
</dbReference>
<evidence type="ECO:0000313" key="4">
    <source>
        <dbReference type="Proteomes" id="UP001458880"/>
    </source>
</evidence>
<dbReference type="InterPro" id="IPR031756">
    <property type="entry name" value="BGBP_N"/>
</dbReference>
<reference evidence="3 4" key="1">
    <citation type="journal article" date="2024" name="BMC Genomics">
        <title>De novo assembly and annotation of Popillia japonica's genome with initial clues to its potential as an invasive pest.</title>
        <authorList>
            <person name="Cucini C."/>
            <person name="Boschi S."/>
            <person name="Funari R."/>
            <person name="Cardaioli E."/>
            <person name="Iannotti N."/>
            <person name="Marturano G."/>
            <person name="Paoli F."/>
            <person name="Bruttini M."/>
            <person name="Carapelli A."/>
            <person name="Frati F."/>
            <person name="Nardi F."/>
        </authorList>
    </citation>
    <scope>NUCLEOTIDE SEQUENCE [LARGE SCALE GENOMIC DNA]</scope>
    <source>
        <strain evidence="3">DMR45628</strain>
    </source>
</reference>
<protein>
    <submittedName>
        <fullName evidence="3">Carbohydrate binding domain (Family 32)</fullName>
    </submittedName>
</protein>
<feature type="compositionally biased region" description="Polar residues" evidence="1">
    <location>
        <begin position="198"/>
        <end position="207"/>
    </location>
</feature>
<dbReference type="GO" id="GO:0030246">
    <property type="term" value="F:carbohydrate binding"/>
    <property type="evidence" value="ECO:0007669"/>
    <property type="project" value="InterPro"/>
</dbReference>
<feature type="domain" description="CBM39" evidence="2">
    <location>
        <begin position="95"/>
        <end position="194"/>
    </location>
</feature>
<evidence type="ECO:0000259" key="2">
    <source>
        <dbReference type="PROSITE" id="PS51969"/>
    </source>
</evidence>
<evidence type="ECO:0000313" key="3">
    <source>
        <dbReference type="EMBL" id="KAK9711665.1"/>
    </source>
</evidence>
<sequence length="357" mass="40762">MQGRVSRLQEVNIPKELIATHSWTCTRFYCEECKEEFPGYNGALKKHFYEEKRLHTCSKMCLRCDAPCYSYILKFSDGNKFLVLSTKAASLCGQYKIPKPTVIVYKPRGLEVFIPDDNGINLVVFYISVNKDLNDFPSDYMEYAVAQQDGKWMFSRDDIKLTPGDVVYHKIYVQRYKRGYLHRGTPFVVTDRIKRPTVQETSPQNSDDCFDTPPISTTNPPPESHQPIPSQSTTPQKIPLYDDCSTSLNTVLKVLSTTQKELEDLRSNQEILIEIASAQPHTLQLHGSIIDIAEPKVVVESVLLEKLDTLIKVKSAVKTGTSTLNVDEDVHILASLETLDRKRSIQLFEKEIRMFLE</sequence>
<keyword evidence="4" id="KW-1185">Reference proteome</keyword>
<dbReference type="PROSITE" id="PS51969">
    <property type="entry name" value="CBM39"/>
    <property type="match status" value="1"/>
</dbReference>
<gene>
    <name evidence="3" type="ORF">QE152_g25328</name>
</gene>
<organism evidence="3 4">
    <name type="scientific">Popillia japonica</name>
    <name type="common">Japanese beetle</name>
    <dbReference type="NCBI Taxonomy" id="7064"/>
    <lineage>
        <taxon>Eukaryota</taxon>
        <taxon>Metazoa</taxon>
        <taxon>Ecdysozoa</taxon>
        <taxon>Arthropoda</taxon>
        <taxon>Hexapoda</taxon>
        <taxon>Insecta</taxon>
        <taxon>Pterygota</taxon>
        <taxon>Neoptera</taxon>
        <taxon>Endopterygota</taxon>
        <taxon>Coleoptera</taxon>
        <taxon>Polyphaga</taxon>
        <taxon>Scarabaeiformia</taxon>
        <taxon>Scarabaeidae</taxon>
        <taxon>Rutelinae</taxon>
        <taxon>Popillia</taxon>
    </lineage>
</organism>
<dbReference type="AlphaFoldDB" id="A0AAW1K1T9"/>
<dbReference type="InterPro" id="IPR043030">
    <property type="entry name" value="BGBP_N_sf"/>
</dbReference>
<comment type="caution">
    <text evidence="3">The sequence shown here is derived from an EMBL/GenBank/DDBJ whole genome shotgun (WGS) entry which is preliminary data.</text>
</comment>
<proteinExistence type="predicted"/>
<feature type="region of interest" description="Disordered" evidence="1">
    <location>
        <begin position="193"/>
        <end position="235"/>
    </location>
</feature>
<dbReference type="Pfam" id="PF15886">
    <property type="entry name" value="CBM39"/>
    <property type="match status" value="1"/>
</dbReference>
<accession>A0AAW1K1T9</accession>